<dbReference type="Pfam" id="PF00563">
    <property type="entry name" value="EAL"/>
    <property type="match status" value="1"/>
</dbReference>
<name>A0A317CKI8_9GAMM</name>
<dbReference type="InterPro" id="IPR001633">
    <property type="entry name" value="EAL_dom"/>
</dbReference>
<keyword evidence="7" id="KW-1185">Reference proteome</keyword>
<dbReference type="PROSITE" id="PS50113">
    <property type="entry name" value="PAC"/>
    <property type="match status" value="1"/>
</dbReference>
<feature type="domain" description="GGDEF" evidence="5">
    <location>
        <begin position="251"/>
        <end position="386"/>
    </location>
</feature>
<dbReference type="InterPro" id="IPR052155">
    <property type="entry name" value="Biofilm_reg_signaling"/>
</dbReference>
<protein>
    <submittedName>
        <fullName evidence="6">Uncharacterized protein</fullName>
    </submittedName>
</protein>
<keyword evidence="2" id="KW-1133">Transmembrane helix</keyword>
<comment type="cofactor">
    <cofactor evidence="1">
        <name>Mg(2+)</name>
        <dbReference type="ChEBI" id="CHEBI:18420"/>
    </cofactor>
</comment>
<dbReference type="InterPro" id="IPR000160">
    <property type="entry name" value="GGDEF_dom"/>
</dbReference>
<dbReference type="Gene3D" id="3.30.70.270">
    <property type="match status" value="1"/>
</dbReference>
<feature type="domain" description="EAL" evidence="4">
    <location>
        <begin position="400"/>
        <end position="656"/>
    </location>
</feature>
<dbReference type="Proteomes" id="UP000245539">
    <property type="component" value="Unassembled WGS sequence"/>
</dbReference>
<proteinExistence type="predicted"/>
<dbReference type="CDD" id="cd00130">
    <property type="entry name" value="PAS"/>
    <property type="match status" value="1"/>
</dbReference>
<dbReference type="CDD" id="cd01949">
    <property type="entry name" value="GGDEF"/>
    <property type="match status" value="1"/>
</dbReference>
<reference evidence="6 7" key="1">
    <citation type="submission" date="2018-05" db="EMBL/GenBank/DDBJ databases">
        <title>Leucothrix arctica sp. nov., isolated from Arctic seawater.</title>
        <authorList>
            <person name="Choi A."/>
            <person name="Baek K."/>
        </authorList>
    </citation>
    <scope>NUCLEOTIDE SEQUENCE [LARGE SCALE GENOMIC DNA]</scope>
    <source>
        <strain evidence="6 7">JCM 18388</strain>
    </source>
</reference>
<accession>A0A317CKI8</accession>
<keyword evidence="2" id="KW-0472">Membrane</keyword>
<comment type="caution">
    <text evidence="6">The sequence shown here is derived from an EMBL/GenBank/DDBJ whole genome shotgun (WGS) entry which is preliminary data.</text>
</comment>
<feature type="transmembrane region" description="Helical" evidence="2">
    <location>
        <begin position="12"/>
        <end position="34"/>
    </location>
</feature>
<dbReference type="PROSITE" id="PS50887">
    <property type="entry name" value="GGDEF"/>
    <property type="match status" value="1"/>
</dbReference>
<dbReference type="SUPFAM" id="SSF141868">
    <property type="entry name" value="EAL domain-like"/>
    <property type="match status" value="1"/>
</dbReference>
<feature type="domain" description="PAC" evidence="3">
    <location>
        <begin position="167"/>
        <end position="219"/>
    </location>
</feature>
<evidence type="ECO:0000259" key="5">
    <source>
        <dbReference type="PROSITE" id="PS50887"/>
    </source>
</evidence>
<dbReference type="PANTHER" id="PTHR44757:SF4">
    <property type="entry name" value="DIGUANYLATE CYCLASE DGCE-RELATED"/>
    <property type="match status" value="1"/>
</dbReference>
<evidence type="ECO:0000313" key="6">
    <source>
        <dbReference type="EMBL" id="PWQ99104.1"/>
    </source>
</evidence>
<dbReference type="Pfam" id="PF00990">
    <property type="entry name" value="GGDEF"/>
    <property type="match status" value="1"/>
</dbReference>
<gene>
    <name evidence="6" type="ORF">DKW60_06605</name>
</gene>
<sequence length="656" mass="72695">MKVRNVLPDNNNTVPVMTLVLLVVLSVLLAGWQFLDVTEVSGFQVYLPMLQSVLLLMIVTLGVAFYKIKSDSMKSQDILGLTHEASRLSFKNTEALLGATAGGVIRVNRNLQAEYLSDVASLITGWSNEDAANRPISEIVSLHGGRSADTLVQIIEDQFSKMDSMFDLHDVKLLSKKSESKYVKIKTAPVQSEEGDIEYVALVLQDVTADRVAMEELYNQASRDSLTGLYNRKSFQEFLEKALAEGQEKKTTNVLCYMDLDHFKTVNDVCGHAAGDELLKQVADLFSKRVRSTDCLARTGGDEFAILLVDCGVGRAKVILERILEDIQGYRFSWSQNTFQVGVSLGAVGFDSSYRVTDMGRLMLSADEACYTAKKLGRNQLYVDDIESHDESSQQKQEQGENWEQVLKSALKHDGFTLYVQPIMPLQAEGECQERQYEVLVRLPHEGEILSPGSFMPSAQRLGLMGSLDRWVVDKTINCIANGDFISDTKVKQIFTINLSADSVNDETFVSFVKAVLEDRNVPASFLCFEISESIVLANFMRSQVLLDELIELGACGSLDDFGSGISSLSYLRDLPVSYLKIDGGFIRNMSKNRVDAAMVDAVNKVGQVMNLATIAESVETDITKQLLKRMGVDYAQGYHCGKPVAFENIYLAKAS</sequence>
<dbReference type="PANTHER" id="PTHR44757">
    <property type="entry name" value="DIGUANYLATE CYCLASE DGCP"/>
    <property type="match status" value="1"/>
</dbReference>
<keyword evidence="2" id="KW-0812">Transmembrane</keyword>
<dbReference type="InterPro" id="IPR000014">
    <property type="entry name" value="PAS"/>
</dbReference>
<dbReference type="PROSITE" id="PS50883">
    <property type="entry name" value="EAL"/>
    <property type="match status" value="1"/>
</dbReference>
<dbReference type="NCBIfam" id="TIGR00254">
    <property type="entry name" value="GGDEF"/>
    <property type="match status" value="1"/>
</dbReference>
<dbReference type="InterPro" id="IPR000700">
    <property type="entry name" value="PAS-assoc_C"/>
</dbReference>
<evidence type="ECO:0000259" key="4">
    <source>
        <dbReference type="PROSITE" id="PS50883"/>
    </source>
</evidence>
<evidence type="ECO:0000256" key="1">
    <source>
        <dbReference type="ARBA" id="ARBA00001946"/>
    </source>
</evidence>
<dbReference type="InterPro" id="IPR035965">
    <property type="entry name" value="PAS-like_dom_sf"/>
</dbReference>
<dbReference type="EMBL" id="QGKM01000013">
    <property type="protein sequence ID" value="PWQ99104.1"/>
    <property type="molecule type" value="Genomic_DNA"/>
</dbReference>
<dbReference type="AlphaFoldDB" id="A0A317CKI8"/>
<dbReference type="InterPro" id="IPR043128">
    <property type="entry name" value="Rev_trsase/Diguanyl_cyclase"/>
</dbReference>
<evidence type="ECO:0000259" key="3">
    <source>
        <dbReference type="PROSITE" id="PS50113"/>
    </source>
</evidence>
<feature type="transmembrane region" description="Helical" evidence="2">
    <location>
        <begin position="46"/>
        <end position="66"/>
    </location>
</feature>
<organism evidence="6 7">
    <name type="scientific">Leucothrix pacifica</name>
    <dbReference type="NCBI Taxonomy" id="1247513"/>
    <lineage>
        <taxon>Bacteria</taxon>
        <taxon>Pseudomonadati</taxon>
        <taxon>Pseudomonadota</taxon>
        <taxon>Gammaproteobacteria</taxon>
        <taxon>Thiotrichales</taxon>
        <taxon>Thiotrichaceae</taxon>
        <taxon>Leucothrix</taxon>
    </lineage>
</organism>
<dbReference type="RefSeq" id="WP_109836865.1">
    <property type="nucleotide sequence ID" value="NZ_QGKM01000013.1"/>
</dbReference>
<dbReference type="Gene3D" id="3.20.20.450">
    <property type="entry name" value="EAL domain"/>
    <property type="match status" value="1"/>
</dbReference>
<dbReference type="Gene3D" id="3.30.450.20">
    <property type="entry name" value="PAS domain"/>
    <property type="match status" value="1"/>
</dbReference>
<dbReference type="OrthoDB" id="9813913at2"/>
<dbReference type="CDD" id="cd01948">
    <property type="entry name" value="EAL"/>
    <property type="match status" value="1"/>
</dbReference>
<evidence type="ECO:0000256" key="2">
    <source>
        <dbReference type="SAM" id="Phobius"/>
    </source>
</evidence>
<evidence type="ECO:0000313" key="7">
    <source>
        <dbReference type="Proteomes" id="UP000245539"/>
    </source>
</evidence>
<dbReference type="InterPro" id="IPR029787">
    <property type="entry name" value="Nucleotide_cyclase"/>
</dbReference>
<dbReference type="SUPFAM" id="SSF55785">
    <property type="entry name" value="PYP-like sensor domain (PAS domain)"/>
    <property type="match status" value="1"/>
</dbReference>
<dbReference type="InterPro" id="IPR035919">
    <property type="entry name" value="EAL_sf"/>
</dbReference>
<dbReference type="SMART" id="SM00267">
    <property type="entry name" value="GGDEF"/>
    <property type="match status" value="1"/>
</dbReference>
<dbReference type="FunFam" id="3.30.70.270:FF:000001">
    <property type="entry name" value="Diguanylate cyclase domain protein"/>
    <property type="match status" value="1"/>
</dbReference>
<dbReference type="GO" id="GO:0003824">
    <property type="term" value="F:catalytic activity"/>
    <property type="evidence" value="ECO:0007669"/>
    <property type="project" value="UniProtKB-ARBA"/>
</dbReference>
<dbReference type="SMART" id="SM00052">
    <property type="entry name" value="EAL"/>
    <property type="match status" value="1"/>
</dbReference>
<dbReference type="SUPFAM" id="SSF55073">
    <property type="entry name" value="Nucleotide cyclase"/>
    <property type="match status" value="1"/>
</dbReference>